<dbReference type="PANTHER" id="PTHR10151:SF120">
    <property type="entry name" value="BIS(5'-ADENOSYL)-TRIPHOSPHATASE"/>
    <property type="match status" value="1"/>
</dbReference>
<dbReference type="KEGG" id="cpf:CPF_1625"/>
<sequence>MIIKMNNKYMVVISLDAVSSKDIEIMKELPNISKLMKEGSLIKNVETIYPSLTYPAHVSIITGKYPVNHGITNNIVLNFKDENPNWNWYGNKIKGETLFGLAKKNGLTTASVVWPVTGKMKIDYNMPEIFETKPWHNQIIMSALAGSKVYQFSMNKKFGSLRKGTKEPYLDNFVTACAKETIKKYKPNLTMVHLIDVDSHRHDYGYESLEALEALKRHDIRVGEIIQCLKEAGIYENTTLILLGDHSAIDTHKVIRLNSAFREEGLIELKDGKLKSFKAIARECGGSCYIYLDNKNKEDEKKCLEILKKLKEEGALEYILNKEEAIKVGANDQCDFMVEATRGYYFSNEYEGKVIEETKDIKNKHTYKAVHGYSPRKKDYGTFFLAFGRGIKSGVVLEEGKLINHGPTLGRILGFNFQKADGIVEERILNL</sequence>
<dbReference type="InterPro" id="IPR017850">
    <property type="entry name" value="Alkaline_phosphatase_core_sf"/>
</dbReference>
<reference evidence="1 2" key="1">
    <citation type="journal article" date="2006" name="Genome Res.">
        <title>Skewed genomic variability in strains of the toxigenic bacterial pathogen, Clostridium perfringens.</title>
        <authorList>
            <person name="Myers G.S."/>
            <person name="Rasko D.A."/>
            <person name="Cheung J.K."/>
            <person name="Ravel J."/>
            <person name="Seshadri R."/>
            <person name="Deboy R.T."/>
            <person name="Ren Q."/>
            <person name="Varga J."/>
            <person name="Awad M.M."/>
            <person name="Brinkac L.M."/>
            <person name="Daugherty S.C."/>
            <person name="Haft D.H."/>
            <person name="Dodson R.J."/>
            <person name="Madupu R."/>
            <person name="Nelson W.C."/>
            <person name="Rosovitz M.J."/>
            <person name="Sullivan S.A."/>
            <person name="Khouri H."/>
            <person name="Dimitrov G.I."/>
            <person name="Watkins K.L."/>
            <person name="Mulligan S."/>
            <person name="Benton J."/>
            <person name="Radune D."/>
            <person name="Fisher D.J."/>
            <person name="Atkins H.S."/>
            <person name="Hiscox T."/>
            <person name="Jost B.H."/>
            <person name="Billington S.J."/>
            <person name="Songer J.G."/>
            <person name="McClane B.A."/>
            <person name="Titball R.W."/>
            <person name="Rood J.I."/>
            <person name="Melville S.B."/>
            <person name="Paulsen I.T."/>
        </authorList>
    </citation>
    <scope>NUCLEOTIDE SEQUENCE [LARGE SCALE GENOMIC DNA]</scope>
    <source>
        <strain evidence="2">ATCC 13124 / DSM 756 / JCM 1290 / NCIMB 6125 / NCTC 8237 / S 107 / Type A</strain>
    </source>
</reference>
<protein>
    <submittedName>
        <fullName evidence="1">Phosphodiesterase/nucleotide pyrophosphatase family protein</fullName>
    </submittedName>
</protein>
<evidence type="ECO:0000313" key="2">
    <source>
        <dbReference type="Proteomes" id="UP000001823"/>
    </source>
</evidence>
<organism evidence="1 2">
    <name type="scientific">Clostridium perfringens (strain ATCC 13124 / DSM 756 / JCM 1290 / NCIMB 6125 / NCTC 8237 / Type A)</name>
    <dbReference type="NCBI Taxonomy" id="195103"/>
    <lineage>
        <taxon>Bacteria</taxon>
        <taxon>Bacillati</taxon>
        <taxon>Bacillota</taxon>
        <taxon>Clostridia</taxon>
        <taxon>Eubacteriales</taxon>
        <taxon>Clostridiaceae</taxon>
        <taxon>Clostridium</taxon>
    </lineage>
</organism>
<dbReference type="InterPro" id="IPR002591">
    <property type="entry name" value="Phosphodiest/P_Trfase"/>
</dbReference>
<dbReference type="Proteomes" id="UP000001823">
    <property type="component" value="Chromosome"/>
</dbReference>
<accession>A0A0H2YR55</accession>
<keyword evidence="2" id="KW-1185">Reference proteome</keyword>
<gene>
    <name evidence="1" type="ordered locus">CPF_1625</name>
</gene>
<dbReference type="HOGENOM" id="CLU_017594_0_0_9"/>
<dbReference type="Pfam" id="PF01663">
    <property type="entry name" value="Phosphodiest"/>
    <property type="match status" value="1"/>
</dbReference>
<dbReference type="PANTHER" id="PTHR10151">
    <property type="entry name" value="ECTONUCLEOTIDE PYROPHOSPHATASE/PHOSPHODIESTERASE"/>
    <property type="match status" value="1"/>
</dbReference>
<dbReference type="Gene3D" id="3.40.720.10">
    <property type="entry name" value="Alkaline Phosphatase, subunit A"/>
    <property type="match status" value="1"/>
</dbReference>
<dbReference type="CDD" id="cd16018">
    <property type="entry name" value="Enpp"/>
    <property type="match status" value="1"/>
</dbReference>
<dbReference type="EMBL" id="CP000246">
    <property type="protein sequence ID" value="ABG83390.1"/>
    <property type="molecule type" value="Genomic_DNA"/>
</dbReference>
<proteinExistence type="predicted"/>
<name>A0A0H2YR55_CLOP1</name>
<evidence type="ECO:0000313" key="1">
    <source>
        <dbReference type="EMBL" id="ABG83390.1"/>
    </source>
</evidence>
<dbReference type="STRING" id="195103.CPF_1625"/>
<dbReference type="eggNOG" id="COG1524">
    <property type="taxonomic scope" value="Bacteria"/>
</dbReference>
<dbReference type="GO" id="GO:0016787">
    <property type="term" value="F:hydrolase activity"/>
    <property type="evidence" value="ECO:0007669"/>
    <property type="project" value="UniProtKB-ARBA"/>
</dbReference>
<dbReference type="PaxDb" id="195103-CPF_1625"/>
<dbReference type="SUPFAM" id="SSF53649">
    <property type="entry name" value="Alkaline phosphatase-like"/>
    <property type="match status" value="1"/>
</dbReference>
<dbReference type="AlphaFoldDB" id="A0A0H2YR55"/>